<feature type="domain" description="Ig-like" evidence="4">
    <location>
        <begin position="144"/>
        <end position="235"/>
    </location>
</feature>
<dbReference type="Pfam" id="PF00047">
    <property type="entry name" value="ig"/>
    <property type="match status" value="1"/>
</dbReference>
<sequence>MIVSRTQLVLFCALLHYRVESQQEVLIEESLEVESVQGPTNGRVELPCDVSPALSADRVGLVIWYKQGHETPIYSLDAREGITSQWSDPSTLGNRASFRTNTTPAVLVLNKLRPEDSGQYRCRVDFIKSPTKNTRLNLTVLIPPDRLIVLNERNDEVHGNVLGPYDEGAEVNLTCVAVGGRPIARVSWWKTHALLANSEARATVSLKLHRPDFGTEITCQAVTDPSIPPLSHRLSIDMNLPPLSVRIQGGKRPLVAGQSTELTCQVVGARPKPAISWWKGGTKLKTVRDSTSMDGNVTISVLTFVPAIEDAGRVLSCRAAQPLVSHTTREDGWKLEIQHLPVVTLNFGANIDANKVVEGSDIYLDCRVRANPWYSNVHFTHNGVTVRAGPGVLLANQSLVLQHVSRHAAGAYICSATNSLGDGLSTPLMLDVKYAPTCKSEQPINIRAARGEAVEIVCAVDANPKASLTYQWWFNSTTHSRRDLKPPLHSQSIIGTFLYVANSSADYGWVQCSGSNSVGAQTQPCVYQILPAEKPSSVRNCEITNVTYDSLVINCSPGHDGGVRQMFVLEVVDKATGALLRNITADEPRFDVPGLSSSGVLSLAVRSYNSKGSSEAFTLVCNLLQYPERRTAQVPVKVELTTLLITVLAAVSIIMIMAAVSAAVCYCKYCNNRGDTNEKAKRSQEESSNVLLTDEKKTDSADSLDKNPDIIPLNTKLSDSCSNKSSATDYSSVRPLISTTNLEEFEISTRFNAPYNHPMNSSLQYEHPLKYRLPSYQPGLAPMANIGPNVYRPYHNGYEDWLRYKNALPLDSSHLLPLEQLRPPEEYITPPPPVLSDLYRTQYHMESNLQDLERGRMEHNATPCQSLRSETPAVRVHSESNSVYFNKFGAASNSLPRFKAMSPKPRPKETKLDANTKSTETETG</sequence>
<feature type="transmembrane region" description="Helical" evidence="2">
    <location>
        <begin position="643"/>
        <end position="667"/>
    </location>
</feature>
<evidence type="ECO:0000313" key="5">
    <source>
        <dbReference type="EMBL" id="CAH2061829.1"/>
    </source>
</evidence>
<dbReference type="SMART" id="SM00406">
    <property type="entry name" value="IGv"/>
    <property type="match status" value="1"/>
</dbReference>
<dbReference type="Pfam" id="PF07686">
    <property type="entry name" value="V-set"/>
    <property type="match status" value="1"/>
</dbReference>
<feature type="region of interest" description="Disordered" evidence="1">
    <location>
        <begin position="675"/>
        <end position="708"/>
    </location>
</feature>
<dbReference type="InterPro" id="IPR003598">
    <property type="entry name" value="Ig_sub2"/>
</dbReference>
<feature type="compositionally biased region" description="Polar residues" evidence="1">
    <location>
        <begin position="915"/>
        <end position="924"/>
    </location>
</feature>
<gene>
    <name evidence="5" type="ORF">IPOD504_LOCUS11489</name>
</gene>
<name>A0ABN8IM81_9NEOP</name>
<dbReference type="PANTHER" id="PTHR23278">
    <property type="entry name" value="SIDESTEP PROTEIN"/>
    <property type="match status" value="1"/>
</dbReference>
<dbReference type="InterPro" id="IPR036179">
    <property type="entry name" value="Ig-like_dom_sf"/>
</dbReference>
<evidence type="ECO:0000256" key="3">
    <source>
        <dbReference type="SAM" id="SignalP"/>
    </source>
</evidence>
<feature type="region of interest" description="Disordered" evidence="1">
    <location>
        <begin position="895"/>
        <end position="924"/>
    </location>
</feature>
<dbReference type="InterPro" id="IPR007110">
    <property type="entry name" value="Ig-like_dom"/>
</dbReference>
<evidence type="ECO:0000256" key="2">
    <source>
        <dbReference type="SAM" id="Phobius"/>
    </source>
</evidence>
<organism evidence="5 6">
    <name type="scientific">Iphiclides podalirius</name>
    <name type="common">scarce swallowtail</name>
    <dbReference type="NCBI Taxonomy" id="110791"/>
    <lineage>
        <taxon>Eukaryota</taxon>
        <taxon>Metazoa</taxon>
        <taxon>Ecdysozoa</taxon>
        <taxon>Arthropoda</taxon>
        <taxon>Hexapoda</taxon>
        <taxon>Insecta</taxon>
        <taxon>Pterygota</taxon>
        <taxon>Neoptera</taxon>
        <taxon>Endopterygota</taxon>
        <taxon>Lepidoptera</taxon>
        <taxon>Glossata</taxon>
        <taxon>Ditrysia</taxon>
        <taxon>Papilionoidea</taxon>
        <taxon>Papilionidae</taxon>
        <taxon>Papilioninae</taxon>
        <taxon>Iphiclides</taxon>
    </lineage>
</organism>
<proteinExistence type="predicted"/>
<dbReference type="InterPro" id="IPR003599">
    <property type="entry name" value="Ig_sub"/>
</dbReference>
<feature type="domain" description="Ig-like" evidence="4">
    <location>
        <begin position="23"/>
        <end position="139"/>
    </location>
</feature>
<dbReference type="Proteomes" id="UP000837857">
    <property type="component" value="Chromosome 28"/>
</dbReference>
<feature type="compositionally biased region" description="Basic and acidic residues" evidence="1">
    <location>
        <begin position="693"/>
        <end position="708"/>
    </location>
</feature>
<dbReference type="InterPro" id="IPR013106">
    <property type="entry name" value="Ig_V-set"/>
</dbReference>
<dbReference type="Pfam" id="PF13927">
    <property type="entry name" value="Ig_3"/>
    <property type="match status" value="1"/>
</dbReference>
<evidence type="ECO:0000313" key="6">
    <source>
        <dbReference type="Proteomes" id="UP000837857"/>
    </source>
</evidence>
<feature type="non-terminal residue" evidence="5">
    <location>
        <position position="1"/>
    </location>
</feature>
<evidence type="ECO:0000259" key="4">
    <source>
        <dbReference type="PROSITE" id="PS50835"/>
    </source>
</evidence>
<feature type="domain" description="Ig-like" evidence="4">
    <location>
        <begin position="436"/>
        <end position="528"/>
    </location>
</feature>
<protein>
    <recommendedName>
        <fullName evidence="4">Ig-like domain-containing protein</fullName>
    </recommendedName>
</protein>
<dbReference type="SUPFAM" id="SSF49265">
    <property type="entry name" value="Fibronectin type III"/>
    <property type="match status" value="1"/>
</dbReference>
<dbReference type="InterPro" id="IPR013151">
    <property type="entry name" value="Immunoglobulin_dom"/>
</dbReference>
<dbReference type="Gene3D" id="2.60.40.10">
    <property type="entry name" value="Immunoglobulins"/>
    <property type="match status" value="5"/>
</dbReference>
<evidence type="ECO:0000256" key="1">
    <source>
        <dbReference type="SAM" id="MobiDB-lite"/>
    </source>
</evidence>
<feature type="compositionally biased region" description="Basic and acidic residues" evidence="1">
    <location>
        <begin position="675"/>
        <end position="685"/>
    </location>
</feature>
<keyword evidence="6" id="KW-1185">Reference proteome</keyword>
<dbReference type="SUPFAM" id="SSF48726">
    <property type="entry name" value="Immunoglobulin"/>
    <property type="match status" value="5"/>
</dbReference>
<dbReference type="SMART" id="SM00408">
    <property type="entry name" value="IGc2"/>
    <property type="match status" value="4"/>
</dbReference>
<feature type="domain" description="Ig-like" evidence="4">
    <location>
        <begin position="341"/>
        <end position="425"/>
    </location>
</feature>
<feature type="domain" description="Ig-like" evidence="4">
    <location>
        <begin position="241"/>
        <end position="336"/>
    </location>
</feature>
<reference evidence="5" key="1">
    <citation type="submission" date="2022-03" db="EMBL/GenBank/DDBJ databases">
        <authorList>
            <person name="Martin H S."/>
        </authorList>
    </citation>
    <scope>NUCLEOTIDE SEQUENCE</scope>
</reference>
<dbReference type="InterPro" id="IPR036116">
    <property type="entry name" value="FN3_sf"/>
</dbReference>
<accession>A0ABN8IM81</accession>
<feature type="chain" id="PRO_5045315117" description="Ig-like domain-containing protein" evidence="3">
    <location>
        <begin position="22"/>
        <end position="924"/>
    </location>
</feature>
<dbReference type="PANTHER" id="PTHR23278:SF19">
    <property type="entry name" value="OBSCURIN"/>
    <property type="match status" value="1"/>
</dbReference>
<dbReference type="EMBL" id="OW152840">
    <property type="protein sequence ID" value="CAH2061829.1"/>
    <property type="molecule type" value="Genomic_DNA"/>
</dbReference>
<keyword evidence="2" id="KW-0472">Membrane</keyword>
<feature type="signal peptide" evidence="3">
    <location>
        <begin position="1"/>
        <end position="21"/>
    </location>
</feature>
<keyword evidence="3" id="KW-0732">Signal</keyword>
<keyword evidence="2" id="KW-1133">Transmembrane helix</keyword>
<dbReference type="SMART" id="SM00409">
    <property type="entry name" value="IG"/>
    <property type="match status" value="4"/>
</dbReference>
<dbReference type="InterPro" id="IPR013783">
    <property type="entry name" value="Ig-like_fold"/>
</dbReference>
<dbReference type="PROSITE" id="PS50835">
    <property type="entry name" value="IG_LIKE"/>
    <property type="match status" value="5"/>
</dbReference>
<keyword evidence="2" id="KW-0812">Transmembrane</keyword>